<dbReference type="SUPFAM" id="SSF50249">
    <property type="entry name" value="Nucleic acid-binding proteins"/>
    <property type="match status" value="1"/>
</dbReference>
<keyword evidence="3" id="KW-0689">Ribosomal protein</keyword>
<evidence type="ECO:0000256" key="2">
    <source>
        <dbReference type="ARBA" id="ARBA00011458"/>
    </source>
</evidence>
<evidence type="ECO:0000256" key="1">
    <source>
        <dbReference type="ARBA" id="ARBA00005657"/>
    </source>
</evidence>
<evidence type="ECO:0000256" key="3">
    <source>
        <dbReference type="ARBA" id="ARBA00022980"/>
    </source>
</evidence>
<dbReference type="CDD" id="cd03368">
    <property type="entry name" value="Ribosomal_S12"/>
    <property type="match status" value="1"/>
</dbReference>
<name>A0AAV1AXE7_VICFA</name>
<organism evidence="6 7">
    <name type="scientific">Vicia faba</name>
    <name type="common">Broad bean</name>
    <name type="synonym">Faba vulgaris</name>
    <dbReference type="NCBI Taxonomy" id="3906"/>
    <lineage>
        <taxon>Eukaryota</taxon>
        <taxon>Viridiplantae</taxon>
        <taxon>Streptophyta</taxon>
        <taxon>Embryophyta</taxon>
        <taxon>Tracheophyta</taxon>
        <taxon>Spermatophyta</taxon>
        <taxon>Magnoliopsida</taxon>
        <taxon>eudicotyledons</taxon>
        <taxon>Gunneridae</taxon>
        <taxon>Pentapetalae</taxon>
        <taxon>rosids</taxon>
        <taxon>fabids</taxon>
        <taxon>Fabales</taxon>
        <taxon>Fabaceae</taxon>
        <taxon>Papilionoideae</taxon>
        <taxon>50 kb inversion clade</taxon>
        <taxon>NPAAA clade</taxon>
        <taxon>Hologalegina</taxon>
        <taxon>IRL clade</taxon>
        <taxon>Fabeae</taxon>
        <taxon>Vicia</taxon>
    </lineage>
</organism>
<protein>
    <recommendedName>
        <fullName evidence="8">Ribosomal protein S12</fullName>
    </recommendedName>
</protein>
<dbReference type="PRINTS" id="PR01034">
    <property type="entry name" value="RIBOSOMALS12"/>
</dbReference>
<proteinExistence type="inferred from homology"/>
<dbReference type="PANTHER" id="PTHR11652">
    <property type="entry name" value="30S RIBOSOMAL PROTEIN S12 FAMILY MEMBER"/>
    <property type="match status" value="1"/>
</dbReference>
<keyword evidence="4" id="KW-0687">Ribonucleoprotein</keyword>
<comment type="similarity">
    <text evidence="1">Belongs to the universal ribosomal protein uS12 family.</text>
</comment>
<comment type="subunit">
    <text evidence="2">Part of the 30S ribosomal subunit.</text>
</comment>
<dbReference type="Gene3D" id="2.40.50.140">
    <property type="entry name" value="Nucleic acid-binding proteins"/>
    <property type="match status" value="1"/>
</dbReference>
<evidence type="ECO:0000256" key="5">
    <source>
        <dbReference type="ARBA" id="ARBA00024830"/>
    </source>
</evidence>
<sequence length="231" mass="25097">MARTTGVSNPILSPSFRLLVSVSAQQSAFTIGVPSDLYAFHRSTGNSLCPYHALRPIILDKACILCLTAAAGTELADAYFPDTESGPCLSPSVADHPLGPATDHRLGKLLPHQLSNQMQAPPWVDCSFRSSTYRSGSKNDLSVNLSNITPKKPNYVLRKVDRVRLTSGFEIIAYILGIGHNLQEHSLVLVRGGRVKDLPGVRYHIVIGTLDAAAVKDHRQGRSKYGTKKPK</sequence>
<evidence type="ECO:0000313" key="6">
    <source>
        <dbReference type="EMBL" id="CAI8615170.1"/>
    </source>
</evidence>
<dbReference type="InterPro" id="IPR005679">
    <property type="entry name" value="Ribosomal_uS12_bac"/>
</dbReference>
<dbReference type="EMBL" id="OX451740">
    <property type="protein sequence ID" value="CAI8615170.1"/>
    <property type="molecule type" value="Genomic_DNA"/>
</dbReference>
<evidence type="ECO:0008006" key="8">
    <source>
        <dbReference type="Google" id="ProtNLM"/>
    </source>
</evidence>
<comment type="function">
    <text evidence="5">With S4 and S5 plays an important role in translational accuracy. Located at the interface of the 30S and 50S subunits.</text>
</comment>
<gene>
    <name evidence="6" type="ORF">VFH_V165600</name>
</gene>
<reference evidence="6 7" key="1">
    <citation type="submission" date="2023-01" db="EMBL/GenBank/DDBJ databases">
        <authorList>
            <person name="Kreplak J."/>
        </authorList>
    </citation>
    <scope>NUCLEOTIDE SEQUENCE [LARGE SCALE GENOMIC DNA]</scope>
</reference>
<dbReference type="Proteomes" id="UP001157006">
    <property type="component" value="Chromosome 5"/>
</dbReference>
<dbReference type="Pfam" id="PF00164">
    <property type="entry name" value="Ribosom_S12_S23"/>
    <property type="match status" value="1"/>
</dbReference>
<dbReference type="AlphaFoldDB" id="A0AAV1AXE7"/>
<dbReference type="NCBIfam" id="TIGR00981">
    <property type="entry name" value="rpsL_bact"/>
    <property type="match status" value="1"/>
</dbReference>
<dbReference type="GO" id="GO:0015935">
    <property type="term" value="C:small ribosomal subunit"/>
    <property type="evidence" value="ECO:0007669"/>
    <property type="project" value="InterPro"/>
</dbReference>
<dbReference type="InterPro" id="IPR012340">
    <property type="entry name" value="NA-bd_OB-fold"/>
</dbReference>
<dbReference type="InterPro" id="IPR006032">
    <property type="entry name" value="Ribosomal_uS12"/>
</dbReference>
<dbReference type="GO" id="GO:0006412">
    <property type="term" value="P:translation"/>
    <property type="evidence" value="ECO:0007669"/>
    <property type="project" value="InterPro"/>
</dbReference>
<dbReference type="GO" id="GO:0003735">
    <property type="term" value="F:structural constituent of ribosome"/>
    <property type="evidence" value="ECO:0007669"/>
    <property type="project" value="InterPro"/>
</dbReference>
<evidence type="ECO:0000313" key="7">
    <source>
        <dbReference type="Proteomes" id="UP001157006"/>
    </source>
</evidence>
<keyword evidence="7" id="KW-1185">Reference proteome</keyword>
<accession>A0AAV1AXE7</accession>
<evidence type="ECO:0000256" key="4">
    <source>
        <dbReference type="ARBA" id="ARBA00023274"/>
    </source>
</evidence>